<organism evidence="1 2">
    <name type="scientific">Kineosporia babensis</name>
    <dbReference type="NCBI Taxonomy" id="499548"/>
    <lineage>
        <taxon>Bacteria</taxon>
        <taxon>Bacillati</taxon>
        <taxon>Actinomycetota</taxon>
        <taxon>Actinomycetes</taxon>
        <taxon>Kineosporiales</taxon>
        <taxon>Kineosporiaceae</taxon>
        <taxon>Kineosporia</taxon>
    </lineage>
</organism>
<dbReference type="Pfam" id="PF13563">
    <property type="entry name" value="2_5_RNA_ligase2"/>
    <property type="match status" value="1"/>
</dbReference>
<dbReference type="AlphaFoldDB" id="A0A9X1N926"/>
<keyword evidence="1" id="KW-0436">Ligase</keyword>
<dbReference type="Gene3D" id="3.90.1140.10">
    <property type="entry name" value="Cyclic phosphodiesterase"/>
    <property type="match status" value="1"/>
</dbReference>
<dbReference type="GO" id="GO:0016874">
    <property type="term" value="F:ligase activity"/>
    <property type="evidence" value="ECO:0007669"/>
    <property type="project" value="UniProtKB-KW"/>
</dbReference>
<dbReference type="InterPro" id="IPR009097">
    <property type="entry name" value="Cyclic_Pdiesterase"/>
</dbReference>
<comment type="caution">
    <text evidence="1">The sequence shown here is derived from an EMBL/GenBank/DDBJ whole genome shotgun (WGS) entry which is preliminary data.</text>
</comment>
<evidence type="ECO:0000313" key="1">
    <source>
        <dbReference type="EMBL" id="MCD5309524.1"/>
    </source>
</evidence>
<proteinExistence type="predicted"/>
<dbReference type="EMBL" id="JAJOMB010000001">
    <property type="protein sequence ID" value="MCD5309524.1"/>
    <property type="molecule type" value="Genomic_DNA"/>
</dbReference>
<gene>
    <name evidence="1" type="ORF">LR394_01325</name>
</gene>
<reference evidence="1" key="1">
    <citation type="submission" date="2021-11" db="EMBL/GenBank/DDBJ databases">
        <title>Streptomyces corallinus and Kineosporia corallina sp. nov., two new coral-derived marine actinobacteria.</title>
        <authorList>
            <person name="Buangrab K."/>
            <person name="Sutthacheep M."/>
            <person name="Yeemin T."/>
            <person name="Harunari E."/>
            <person name="Igarashi Y."/>
            <person name="Sripreechasak P."/>
            <person name="Kanchanasin P."/>
            <person name="Tanasupawat S."/>
            <person name="Phongsopitanun W."/>
        </authorList>
    </citation>
    <scope>NUCLEOTIDE SEQUENCE</scope>
    <source>
        <strain evidence="1">JCM 31032</strain>
    </source>
</reference>
<accession>A0A9X1N926</accession>
<dbReference type="SUPFAM" id="SSF55144">
    <property type="entry name" value="LigT-like"/>
    <property type="match status" value="1"/>
</dbReference>
<keyword evidence="2" id="KW-1185">Reference proteome</keyword>
<dbReference type="RefSeq" id="WP_231438449.1">
    <property type="nucleotide sequence ID" value="NZ_JAJOMB010000001.1"/>
</dbReference>
<evidence type="ECO:0000313" key="2">
    <source>
        <dbReference type="Proteomes" id="UP001138997"/>
    </source>
</evidence>
<sequence length="199" mass="21440">MKPFEIPWPAGESWLFVCLVPDLERDTAAARLFQDCREAMAGFPIATVPDHAMRITLAKVGDAPAAQVTADERTGLLKALGEQLKAVEPFQITAGSPLAYATGALCDLEDEPLQALITVIRSAIRELRGPEADTFHPGVTHLTLGYAYDEASTDELARKLRRVRPSHAPLHVDAVHLLEVSTKAGGFELASVGRAPLGH</sequence>
<dbReference type="Proteomes" id="UP001138997">
    <property type="component" value="Unassembled WGS sequence"/>
</dbReference>
<name>A0A9X1N926_9ACTN</name>
<protein>
    <submittedName>
        <fullName evidence="1">2'-5' RNA ligase family protein</fullName>
    </submittedName>
</protein>